<dbReference type="PANTHER" id="PTHR32487">
    <property type="entry name" value="3-OXO-DELTA(4,5)-STEROID 5-BETA-REDUCTASE"/>
    <property type="match status" value="1"/>
</dbReference>
<dbReference type="AlphaFoldDB" id="A0A074W8N0"/>
<dbReference type="Pfam" id="PF22917">
    <property type="entry name" value="PRISE"/>
    <property type="match status" value="1"/>
</dbReference>
<dbReference type="HOGENOM" id="CLU_030125_1_0_1"/>
<sequence length="408" mass="46019">MPNAIVTGATGILGREIVSELGKDPKTWPNVYALSRSKKEDYPFNVKHTHLDLQGDPKQMAKELEHVDAEYVFFTAYLAQDDEDDATKVNGDMLQNFITALKLTGAAKKIKRFILTTGGKQYGVHFGRPKNPMHESDHWLTNPSYPSNFYYRQQEILKKEAEEVGFEWAVTYPNDVIGVAKGNFMNLVSAIGIYATVCKELNQPLIWPGSPHFYTMFDSFTDSTLHAQFNTWAAFEPKAANNAFNVVNGDIESWQNLWPKVAAKFGLNVPDKMFNDKDLANEFGDDGLIMPLQEIPPISEFAKEAGLVGSPVNRQSYVHGKLDLSKWAQRNEVKVAWKKIAEREGLDREALEHATWGFLNFVLGRDFDLVISMSKARKAGWTGYRDSWESIEGALERLVGEKVVPAFK</sequence>
<dbReference type="GeneID" id="25412239"/>
<dbReference type="Gene3D" id="3.40.50.720">
    <property type="entry name" value="NAD(P)-binding Rossmann-like Domain"/>
    <property type="match status" value="1"/>
</dbReference>
<keyword evidence="3" id="KW-1185">Reference proteome</keyword>
<evidence type="ECO:0000259" key="1">
    <source>
        <dbReference type="Pfam" id="PF22917"/>
    </source>
</evidence>
<proteinExistence type="predicted"/>
<dbReference type="InterPro" id="IPR036291">
    <property type="entry name" value="NAD(P)-bd_dom_sf"/>
</dbReference>
<gene>
    <name evidence="2" type="ORF">M436DRAFT_56000</name>
</gene>
<dbReference type="RefSeq" id="XP_013423690.1">
    <property type="nucleotide sequence ID" value="XM_013568236.1"/>
</dbReference>
<dbReference type="SUPFAM" id="SSF51735">
    <property type="entry name" value="NAD(P)-binding Rossmann-fold domains"/>
    <property type="match status" value="1"/>
</dbReference>
<feature type="domain" description="PRISE-like Rossmann-fold" evidence="1">
    <location>
        <begin position="50"/>
        <end position="268"/>
    </location>
</feature>
<accession>A0A074W8N0</accession>
<protein>
    <submittedName>
        <fullName evidence="2">NAD dependent epimerase/dehydratase family protein</fullName>
    </submittedName>
</protein>
<dbReference type="STRING" id="1043004.A0A074W8N0"/>
<dbReference type="OrthoDB" id="1731983at2759"/>
<dbReference type="EMBL" id="KL584721">
    <property type="protein sequence ID" value="KEQ69460.1"/>
    <property type="molecule type" value="Genomic_DNA"/>
</dbReference>
<name>A0A074W8N0_9PEZI</name>
<dbReference type="PANTHER" id="PTHR32487:SF0">
    <property type="entry name" value="3-OXO-DELTA(4,5)-STEROID 5-BETA-REDUCTASE"/>
    <property type="match status" value="1"/>
</dbReference>
<dbReference type="InterPro" id="IPR055222">
    <property type="entry name" value="PRISE-like_Rossmann-fold"/>
</dbReference>
<evidence type="ECO:0000313" key="2">
    <source>
        <dbReference type="EMBL" id="KEQ69460.1"/>
    </source>
</evidence>
<organism evidence="2 3">
    <name type="scientific">Aureobasidium namibiae CBS 147.97</name>
    <dbReference type="NCBI Taxonomy" id="1043004"/>
    <lineage>
        <taxon>Eukaryota</taxon>
        <taxon>Fungi</taxon>
        <taxon>Dikarya</taxon>
        <taxon>Ascomycota</taxon>
        <taxon>Pezizomycotina</taxon>
        <taxon>Dothideomycetes</taxon>
        <taxon>Dothideomycetidae</taxon>
        <taxon>Dothideales</taxon>
        <taxon>Saccotheciaceae</taxon>
        <taxon>Aureobasidium</taxon>
    </lineage>
</organism>
<evidence type="ECO:0000313" key="3">
    <source>
        <dbReference type="Proteomes" id="UP000027730"/>
    </source>
</evidence>
<reference evidence="2 3" key="1">
    <citation type="journal article" date="2014" name="BMC Genomics">
        <title>Genome sequencing of four Aureobasidium pullulans varieties: biotechnological potential, stress tolerance, and description of new species.</title>
        <authorList>
            <person name="Gostin Ar C."/>
            <person name="Ohm R.A."/>
            <person name="Kogej T."/>
            <person name="Sonjak S."/>
            <person name="Turk M."/>
            <person name="Zajc J."/>
            <person name="Zalar P."/>
            <person name="Grube M."/>
            <person name="Sun H."/>
            <person name="Han J."/>
            <person name="Sharma A."/>
            <person name="Chiniquy J."/>
            <person name="Ngan C.Y."/>
            <person name="Lipzen A."/>
            <person name="Barry K."/>
            <person name="Grigoriev I.V."/>
            <person name="Gunde-Cimerman N."/>
        </authorList>
    </citation>
    <scope>NUCLEOTIDE SEQUENCE [LARGE SCALE GENOMIC DNA]</scope>
    <source>
        <strain evidence="2 3">CBS 147.97</strain>
    </source>
</reference>
<dbReference type="Proteomes" id="UP000027730">
    <property type="component" value="Unassembled WGS sequence"/>
</dbReference>
<dbReference type="CDD" id="cd08948">
    <property type="entry name" value="5beta-POR_like_SDR_a"/>
    <property type="match status" value="1"/>
</dbReference>